<gene>
    <name evidence="9" type="ORF">ECPE_LOCUS15675</name>
</gene>
<feature type="chain" id="PRO_5043138346" description="acid phosphatase" evidence="8">
    <location>
        <begin position="27"/>
        <end position="256"/>
    </location>
</feature>
<evidence type="ECO:0000313" key="11">
    <source>
        <dbReference type="WBParaSite" id="ECPE_0001571501-mRNA-1"/>
    </source>
</evidence>
<evidence type="ECO:0000256" key="5">
    <source>
        <dbReference type="ARBA" id="ARBA00022801"/>
    </source>
</evidence>
<evidence type="ECO:0000256" key="6">
    <source>
        <dbReference type="ARBA" id="ARBA00023157"/>
    </source>
</evidence>
<dbReference type="WBParaSite" id="ECPE_0001571501-mRNA-1">
    <property type="protein sequence ID" value="ECPE_0001571501-mRNA-1"/>
    <property type="gene ID" value="ECPE_0001571501"/>
</dbReference>
<proteinExistence type="inferred from homology"/>
<organism evidence="11">
    <name type="scientific">Echinostoma caproni</name>
    <dbReference type="NCBI Taxonomy" id="27848"/>
    <lineage>
        <taxon>Eukaryota</taxon>
        <taxon>Metazoa</taxon>
        <taxon>Spiralia</taxon>
        <taxon>Lophotrochozoa</taxon>
        <taxon>Platyhelminthes</taxon>
        <taxon>Trematoda</taxon>
        <taxon>Digenea</taxon>
        <taxon>Plagiorchiida</taxon>
        <taxon>Echinostomata</taxon>
        <taxon>Echinostomatoidea</taxon>
        <taxon>Echinostomatidae</taxon>
        <taxon>Echinostoma</taxon>
    </lineage>
</organism>
<protein>
    <recommendedName>
        <fullName evidence="3">acid phosphatase</fullName>
        <ecNumber evidence="3">3.1.3.2</ecNumber>
    </recommendedName>
</protein>
<sequence length="256" mass="29542">MLENVFGDFRIFCYLTLVLIVAHCKSLSPSDSKLVMLFTLSRHGDRAPIHKLPSDPYQNHWTSGYAQLTVSGAAQLTELGQFVRNRYSSFIPQTYHKVQYPNFHIFISSGTHRTLMSANSFLRGLFKLELQQNASIPPPVFTLSSDDDHLLKMSRNCPEYRERLHKLTNSDQVAKKISLFSETITRLETVFRKLSNCWICEIHMKLIWKLFTGIPMTFAHRLVINSSSGIEQTRLMTVSSCRSSLKFFFRRLAKNK</sequence>
<keyword evidence="5" id="KW-0378">Hydrolase</keyword>
<dbReference type="AlphaFoldDB" id="A0A183B8Z0"/>
<keyword evidence="7" id="KW-0325">Glycoprotein</keyword>
<reference evidence="11" key="1">
    <citation type="submission" date="2016-06" db="UniProtKB">
        <authorList>
            <consortium name="WormBaseParasite"/>
        </authorList>
    </citation>
    <scope>IDENTIFICATION</scope>
</reference>
<evidence type="ECO:0000256" key="2">
    <source>
        <dbReference type="ARBA" id="ARBA00005375"/>
    </source>
</evidence>
<dbReference type="SUPFAM" id="SSF53254">
    <property type="entry name" value="Phosphoglycerate mutase-like"/>
    <property type="match status" value="1"/>
</dbReference>
<accession>A0A183B8Z0</accession>
<keyword evidence="10" id="KW-1185">Reference proteome</keyword>
<keyword evidence="4 8" id="KW-0732">Signal</keyword>
<dbReference type="GO" id="GO:0003993">
    <property type="term" value="F:acid phosphatase activity"/>
    <property type="evidence" value="ECO:0007669"/>
    <property type="project" value="UniProtKB-EC"/>
</dbReference>
<evidence type="ECO:0000256" key="7">
    <source>
        <dbReference type="ARBA" id="ARBA00023180"/>
    </source>
</evidence>
<evidence type="ECO:0000256" key="1">
    <source>
        <dbReference type="ARBA" id="ARBA00000032"/>
    </source>
</evidence>
<evidence type="ECO:0000256" key="8">
    <source>
        <dbReference type="SAM" id="SignalP"/>
    </source>
</evidence>
<comment type="similarity">
    <text evidence="2">Belongs to the histidine acid phosphatase family.</text>
</comment>
<evidence type="ECO:0000256" key="4">
    <source>
        <dbReference type="ARBA" id="ARBA00022729"/>
    </source>
</evidence>
<keyword evidence="6" id="KW-1015">Disulfide bond</keyword>
<dbReference type="OrthoDB" id="5821688at2759"/>
<dbReference type="InterPro" id="IPR029033">
    <property type="entry name" value="His_PPase_superfam"/>
</dbReference>
<dbReference type="InterPro" id="IPR050645">
    <property type="entry name" value="Histidine_acid_phosphatase"/>
</dbReference>
<feature type="signal peptide" evidence="8">
    <location>
        <begin position="1"/>
        <end position="26"/>
    </location>
</feature>
<dbReference type="EC" id="3.1.3.2" evidence="3"/>
<dbReference type="EMBL" id="UZAN01061420">
    <property type="protein sequence ID" value="VDP92947.1"/>
    <property type="molecule type" value="Genomic_DNA"/>
</dbReference>
<dbReference type="Pfam" id="PF00328">
    <property type="entry name" value="His_Phos_2"/>
    <property type="match status" value="1"/>
</dbReference>
<dbReference type="InterPro" id="IPR033379">
    <property type="entry name" value="Acid_Pase_AS"/>
</dbReference>
<comment type="catalytic activity">
    <reaction evidence="1">
        <text>a phosphate monoester + H2O = an alcohol + phosphate</text>
        <dbReference type="Rhea" id="RHEA:15017"/>
        <dbReference type="ChEBI" id="CHEBI:15377"/>
        <dbReference type="ChEBI" id="CHEBI:30879"/>
        <dbReference type="ChEBI" id="CHEBI:43474"/>
        <dbReference type="ChEBI" id="CHEBI:67140"/>
        <dbReference type="EC" id="3.1.3.2"/>
    </reaction>
</comment>
<dbReference type="InterPro" id="IPR000560">
    <property type="entry name" value="His_Pase_clade-2"/>
</dbReference>
<evidence type="ECO:0000313" key="10">
    <source>
        <dbReference type="Proteomes" id="UP000272942"/>
    </source>
</evidence>
<dbReference type="Proteomes" id="UP000272942">
    <property type="component" value="Unassembled WGS sequence"/>
</dbReference>
<name>A0A183B8Z0_9TREM</name>
<dbReference type="PROSITE" id="PS00616">
    <property type="entry name" value="HIS_ACID_PHOSPHAT_1"/>
    <property type="match status" value="1"/>
</dbReference>
<dbReference type="Gene3D" id="3.40.50.1240">
    <property type="entry name" value="Phosphoglycerate mutase-like"/>
    <property type="match status" value="1"/>
</dbReference>
<dbReference type="PANTHER" id="PTHR11567">
    <property type="entry name" value="ACID PHOSPHATASE-RELATED"/>
    <property type="match status" value="1"/>
</dbReference>
<dbReference type="CDD" id="cd07061">
    <property type="entry name" value="HP_HAP_like"/>
    <property type="match status" value="1"/>
</dbReference>
<dbReference type="PANTHER" id="PTHR11567:SF211">
    <property type="entry name" value="PROSTATIC ACID PHOSPHATASE"/>
    <property type="match status" value="1"/>
</dbReference>
<evidence type="ECO:0000313" key="9">
    <source>
        <dbReference type="EMBL" id="VDP92947.1"/>
    </source>
</evidence>
<reference evidence="9 10" key="2">
    <citation type="submission" date="2018-11" db="EMBL/GenBank/DDBJ databases">
        <authorList>
            <consortium name="Pathogen Informatics"/>
        </authorList>
    </citation>
    <scope>NUCLEOTIDE SEQUENCE [LARGE SCALE GENOMIC DNA]</scope>
    <source>
        <strain evidence="9 10">Egypt</strain>
    </source>
</reference>
<evidence type="ECO:0000256" key="3">
    <source>
        <dbReference type="ARBA" id="ARBA00012646"/>
    </source>
</evidence>